<sequence>MSLLDASMNAIHLGFAGLWVGSVVFLTVAVLPLARDGAFDAAPLETVTSRLQWISRISALALFASGGHLAGTRYTVDSLTGSAPGYLVLTMLALWFLLALLVELGSKRLVGGFADRKVRQPAREARPYFLAASLVGVLLFLDAGLLSVPTAIPF</sequence>
<dbReference type="AlphaFoldDB" id="A0A151ACW8"/>
<comment type="caution">
    <text evidence="2">The sequence shown here is derived from an EMBL/GenBank/DDBJ whole genome shotgun (WGS) entry which is preliminary data.</text>
</comment>
<keyword evidence="1" id="KW-0812">Transmembrane</keyword>
<accession>A0A151ACW8</accession>
<dbReference type="PATRIC" id="fig|1008153.3.peg.2197"/>
<dbReference type="RefSeq" id="WP_066382321.1">
    <property type="nucleotide sequence ID" value="NZ_LTAZ01000005.1"/>
</dbReference>
<keyword evidence="1" id="KW-1133">Transmembrane helix</keyword>
<organism evidence="2 3">
    <name type="scientific">Halalkalicoccus paucihalophilus</name>
    <dbReference type="NCBI Taxonomy" id="1008153"/>
    <lineage>
        <taxon>Archaea</taxon>
        <taxon>Methanobacteriati</taxon>
        <taxon>Methanobacteriota</taxon>
        <taxon>Stenosarchaea group</taxon>
        <taxon>Halobacteria</taxon>
        <taxon>Halobacteriales</taxon>
        <taxon>Halococcaceae</taxon>
        <taxon>Halalkalicoccus</taxon>
    </lineage>
</organism>
<gene>
    <name evidence="2" type="ORF">HAPAU_21570</name>
</gene>
<feature type="transmembrane region" description="Helical" evidence="1">
    <location>
        <begin position="12"/>
        <end position="33"/>
    </location>
</feature>
<dbReference type="OrthoDB" id="340884at2157"/>
<feature type="transmembrane region" description="Helical" evidence="1">
    <location>
        <begin position="127"/>
        <end position="152"/>
    </location>
</feature>
<evidence type="ECO:0008006" key="4">
    <source>
        <dbReference type="Google" id="ProtNLM"/>
    </source>
</evidence>
<feature type="transmembrane region" description="Helical" evidence="1">
    <location>
        <begin position="83"/>
        <end position="106"/>
    </location>
</feature>
<feature type="transmembrane region" description="Helical" evidence="1">
    <location>
        <begin position="53"/>
        <end position="71"/>
    </location>
</feature>
<evidence type="ECO:0000256" key="1">
    <source>
        <dbReference type="SAM" id="Phobius"/>
    </source>
</evidence>
<evidence type="ECO:0000313" key="3">
    <source>
        <dbReference type="Proteomes" id="UP000075321"/>
    </source>
</evidence>
<keyword evidence="1" id="KW-0472">Membrane</keyword>
<dbReference type="Proteomes" id="UP000075321">
    <property type="component" value="Unassembled WGS sequence"/>
</dbReference>
<name>A0A151ACW8_9EURY</name>
<evidence type="ECO:0000313" key="2">
    <source>
        <dbReference type="EMBL" id="KYH25485.1"/>
    </source>
</evidence>
<keyword evidence="3" id="KW-1185">Reference proteome</keyword>
<proteinExistence type="predicted"/>
<protein>
    <recommendedName>
        <fullName evidence="4">Copper resistance protein D</fullName>
    </recommendedName>
</protein>
<dbReference type="EMBL" id="LTAZ01000005">
    <property type="protein sequence ID" value="KYH25485.1"/>
    <property type="molecule type" value="Genomic_DNA"/>
</dbReference>
<reference evidence="2 3" key="1">
    <citation type="submission" date="2016-02" db="EMBL/GenBank/DDBJ databases">
        <title>Genome sequence of Halalkalicoccus paucihalophilus DSM 24557.</title>
        <authorList>
            <person name="Poehlein A."/>
            <person name="Daniel R."/>
        </authorList>
    </citation>
    <scope>NUCLEOTIDE SEQUENCE [LARGE SCALE GENOMIC DNA]</scope>
    <source>
        <strain evidence="2 3">DSM 24557</strain>
    </source>
</reference>